<sequence length="217" mass="22795">MLHPLASLWRHSSRVTFYESGGQVGQVLLQGGGLGDQSHMPGARRRFVSTDEAHQYLRYWLGEPAARAELRWLLQRSGPSLATAAAGVDGWLHALAGRLMSGAILVMEEMSRQARPGRLVAPPAAAMAAAALSALPALSSLPAIPALENLLPALEDIRIEGAEVLPELNQSLEQVQATIATIGRASLSLDPAPSKVAAIKEALSAASAKTTTTLGDL</sequence>
<gene>
    <name evidence="1" type="ORF">GW587_17370</name>
</gene>
<evidence type="ECO:0000313" key="2">
    <source>
        <dbReference type="Proteomes" id="UP000666369"/>
    </source>
</evidence>
<name>A0ABX0FN35_9BURK</name>
<comment type="caution">
    <text evidence="1">The sequence shown here is derived from an EMBL/GenBank/DDBJ whole genome shotgun (WGS) entry which is preliminary data.</text>
</comment>
<dbReference type="RefSeq" id="WP_166105538.1">
    <property type="nucleotide sequence ID" value="NZ_JAADJT010000007.1"/>
</dbReference>
<organism evidence="1 2">
    <name type="scientific">Duganella aceris</name>
    <dbReference type="NCBI Taxonomy" id="2703883"/>
    <lineage>
        <taxon>Bacteria</taxon>
        <taxon>Pseudomonadati</taxon>
        <taxon>Pseudomonadota</taxon>
        <taxon>Betaproteobacteria</taxon>
        <taxon>Burkholderiales</taxon>
        <taxon>Oxalobacteraceae</taxon>
        <taxon>Telluria group</taxon>
        <taxon>Duganella</taxon>
    </lineage>
</organism>
<dbReference type="EMBL" id="JAADJT010000007">
    <property type="protein sequence ID" value="NGZ86020.1"/>
    <property type="molecule type" value="Genomic_DNA"/>
</dbReference>
<protein>
    <submittedName>
        <fullName evidence="1">Uncharacterized protein</fullName>
    </submittedName>
</protein>
<evidence type="ECO:0000313" key="1">
    <source>
        <dbReference type="EMBL" id="NGZ86020.1"/>
    </source>
</evidence>
<keyword evidence="2" id="KW-1185">Reference proteome</keyword>
<reference evidence="2" key="2">
    <citation type="submission" date="2023-07" db="EMBL/GenBank/DDBJ databases">
        <title>Duganella aceri sp. nov., isolated from tree sap.</title>
        <authorList>
            <person name="Kim I.S."/>
        </authorList>
    </citation>
    <scope>NUCLEOTIDE SEQUENCE [LARGE SCALE GENOMIC DNA]</scope>
    <source>
        <strain evidence="2">SAP-35</strain>
    </source>
</reference>
<proteinExistence type="predicted"/>
<accession>A0ABX0FN35</accession>
<dbReference type="Proteomes" id="UP000666369">
    <property type="component" value="Unassembled WGS sequence"/>
</dbReference>
<reference evidence="1 2" key="1">
    <citation type="submission" date="2020-01" db="EMBL/GenBank/DDBJ databases">
        <authorList>
            <person name="Lee S.D."/>
        </authorList>
    </citation>
    <scope>NUCLEOTIDE SEQUENCE [LARGE SCALE GENOMIC DNA]</scope>
    <source>
        <strain evidence="1 2">SAP-35</strain>
    </source>
</reference>